<comment type="caution">
    <text evidence="1">The sequence shown here is derived from an EMBL/GenBank/DDBJ whole genome shotgun (WGS) entry which is preliminary data.</text>
</comment>
<dbReference type="HOGENOM" id="CLU_2839740_0_0_6"/>
<keyword evidence="2" id="KW-1185">Reference proteome</keyword>
<sequence>MDDKTTIEVKVILQAIKGKIEIFNEMEAEEKTKESVNHHYLLGASQQTLRVIEGIVDKELSKIESSN</sequence>
<dbReference type="PATRIC" id="fig|1217700.3.peg.3989"/>
<reference evidence="1 2" key="1">
    <citation type="submission" date="2013-02" db="EMBL/GenBank/DDBJ databases">
        <title>The Genome Sequence of Acinetobacter sp. CIP 70.18.</title>
        <authorList>
            <consortium name="The Broad Institute Genome Sequencing Platform"/>
            <consortium name="The Broad Institute Genome Sequencing Center for Infectious Disease"/>
            <person name="Cerqueira G."/>
            <person name="Feldgarden M."/>
            <person name="Courvalin P."/>
            <person name="Perichon B."/>
            <person name="Grillot-Courvalin C."/>
            <person name="Clermont D."/>
            <person name="Rocha E."/>
            <person name="Yoon E.-J."/>
            <person name="Nemec A."/>
            <person name="Walker B."/>
            <person name="Young S.K."/>
            <person name="Zeng Q."/>
            <person name="Gargeya S."/>
            <person name="Fitzgerald M."/>
            <person name="Haas B."/>
            <person name="Abouelleil A."/>
            <person name="Alvarado L."/>
            <person name="Arachchi H.M."/>
            <person name="Berlin A.M."/>
            <person name="Chapman S.B."/>
            <person name="Dewar J."/>
            <person name="Goldberg J."/>
            <person name="Griggs A."/>
            <person name="Gujja S."/>
            <person name="Hansen M."/>
            <person name="Howarth C."/>
            <person name="Imamovic A."/>
            <person name="Larimer J."/>
            <person name="McCowan C."/>
            <person name="Murphy C."/>
            <person name="Neiman D."/>
            <person name="Pearson M."/>
            <person name="Priest M."/>
            <person name="Roberts A."/>
            <person name="Saif S."/>
            <person name="Shea T."/>
            <person name="Sisk P."/>
            <person name="Sykes S."/>
            <person name="Wortman J."/>
            <person name="Nusbaum C."/>
            <person name="Birren B."/>
        </authorList>
    </citation>
    <scope>NUCLEOTIDE SEQUENCE [LARGE SCALE GENOMIC DNA]</scope>
    <source>
        <strain evidence="1 2">CIP 70.18</strain>
    </source>
</reference>
<accession>N9SF90</accession>
<name>N9SF90_9GAMM</name>
<organism evidence="1 2">
    <name type="scientific">Acinetobacter higginsii</name>
    <dbReference type="NCBI Taxonomy" id="70347"/>
    <lineage>
        <taxon>Bacteria</taxon>
        <taxon>Pseudomonadati</taxon>
        <taxon>Pseudomonadota</taxon>
        <taxon>Gammaproteobacteria</taxon>
        <taxon>Moraxellales</taxon>
        <taxon>Moraxellaceae</taxon>
        <taxon>Acinetobacter</taxon>
    </lineage>
</organism>
<proteinExistence type="predicted"/>
<dbReference type="EMBL" id="APRN01000042">
    <property type="protein sequence ID" value="ENX53241.1"/>
    <property type="molecule type" value="Genomic_DNA"/>
</dbReference>
<dbReference type="AlphaFoldDB" id="N9SF90"/>
<evidence type="ECO:0000313" key="2">
    <source>
        <dbReference type="Proteomes" id="UP000013084"/>
    </source>
</evidence>
<dbReference type="Proteomes" id="UP000013084">
    <property type="component" value="Unassembled WGS sequence"/>
</dbReference>
<dbReference type="RefSeq" id="WP_005206292.1">
    <property type="nucleotide sequence ID" value="NZ_KB850073.1"/>
</dbReference>
<gene>
    <name evidence="1" type="ORF">F902_04110</name>
</gene>
<evidence type="ECO:0000313" key="1">
    <source>
        <dbReference type="EMBL" id="ENX53241.1"/>
    </source>
</evidence>
<protein>
    <submittedName>
        <fullName evidence="1">Uncharacterized protein</fullName>
    </submittedName>
</protein>
<dbReference type="OrthoDB" id="9966848at2"/>